<evidence type="ECO:0000259" key="8">
    <source>
        <dbReference type="Pfam" id="PF00394"/>
    </source>
</evidence>
<dbReference type="PROSITE" id="PS00080">
    <property type="entry name" value="MULTICOPPER_OXIDASE2"/>
    <property type="match status" value="1"/>
</dbReference>
<keyword evidence="12" id="KW-1185">Reference proteome</keyword>
<evidence type="ECO:0000313" key="11">
    <source>
        <dbReference type="EMBL" id="TRX92179.1"/>
    </source>
</evidence>
<evidence type="ECO:0000313" key="12">
    <source>
        <dbReference type="Proteomes" id="UP000319160"/>
    </source>
</evidence>
<dbReference type="PROSITE" id="PS00079">
    <property type="entry name" value="MULTICOPPER_OXIDASE1"/>
    <property type="match status" value="1"/>
</dbReference>
<dbReference type="Pfam" id="PF07732">
    <property type="entry name" value="Cu-oxidase_3"/>
    <property type="match status" value="1"/>
</dbReference>
<dbReference type="PANTHER" id="PTHR11709">
    <property type="entry name" value="MULTI-COPPER OXIDASE"/>
    <property type="match status" value="1"/>
</dbReference>
<dbReference type="OrthoDB" id="2121828at2759"/>
<dbReference type="FunFam" id="2.60.40.420:FF:000038">
    <property type="entry name" value="Extracellular dihydrogeodin oxidase/laccase"/>
    <property type="match status" value="1"/>
</dbReference>
<name>A0A553HW40_9PEZI</name>
<dbReference type="InterPro" id="IPR045087">
    <property type="entry name" value="Cu-oxidase_fam"/>
</dbReference>
<dbReference type="AlphaFoldDB" id="A0A553HW40"/>
<keyword evidence="7" id="KW-0325">Glycoprotein</keyword>
<evidence type="ECO:0000256" key="3">
    <source>
        <dbReference type="ARBA" id="ARBA00022723"/>
    </source>
</evidence>
<feature type="domain" description="Plastocyanin-like" evidence="8">
    <location>
        <begin position="191"/>
        <end position="334"/>
    </location>
</feature>
<dbReference type="InterPro" id="IPR011707">
    <property type="entry name" value="Cu-oxidase-like_N"/>
</dbReference>
<comment type="pathway">
    <text evidence="1">Secondary metabolite biosynthesis.</text>
</comment>
<dbReference type="GO" id="GO:0005507">
    <property type="term" value="F:copper ion binding"/>
    <property type="evidence" value="ECO:0007669"/>
    <property type="project" value="InterPro"/>
</dbReference>
<dbReference type="GO" id="GO:0016491">
    <property type="term" value="F:oxidoreductase activity"/>
    <property type="evidence" value="ECO:0007669"/>
    <property type="project" value="UniProtKB-KW"/>
</dbReference>
<protein>
    <recommendedName>
        <fullName evidence="13">Laccase</fullName>
    </recommendedName>
</protein>
<dbReference type="EMBL" id="VFLP01000039">
    <property type="protein sequence ID" value="TRX92179.1"/>
    <property type="molecule type" value="Genomic_DNA"/>
</dbReference>
<evidence type="ECO:0000256" key="1">
    <source>
        <dbReference type="ARBA" id="ARBA00005179"/>
    </source>
</evidence>
<accession>A0A553HW40</accession>
<evidence type="ECO:0000256" key="2">
    <source>
        <dbReference type="ARBA" id="ARBA00010609"/>
    </source>
</evidence>
<evidence type="ECO:0000256" key="6">
    <source>
        <dbReference type="ARBA" id="ARBA00023008"/>
    </source>
</evidence>
<proteinExistence type="inferred from homology"/>
<keyword evidence="4" id="KW-0677">Repeat</keyword>
<evidence type="ECO:0008006" key="13">
    <source>
        <dbReference type="Google" id="ProtNLM"/>
    </source>
</evidence>
<dbReference type="InterPro" id="IPR001117">
    <property type="entry name" value="Cu-oxidase_2nd"/>
</dbReference>
<comment type="similarity">
    <text evidence="2">Belongs to the multicopper oxidase family.</text>
</comment>
<evidence type="ECO:0000256" key="5">
    <source>
        <dbReference type="ARBA" id="ARBA00023002"/>
    </source>
</evidence>
<dbReference type="SUPFAM" id="SSF49503">
    <property type="entry name" value="Cupredoxins"/>
    <property type="match status" value="3"/>
</dbReference>
<organism evidence="11 12">
    <name type="scientific">Xylaria flabelliformis</name>
    <dbReference type="NCBI Taxonomy" id="2512241"/>
    <lineage>
        <taxon>Eukaryota</taxon>
        <taxon>Fungi</taxon>
        <taxon>Dikarya</taxon>
        <taxon>Ascomycota</taxon>
        <taxon>Pezizomycotina</taxon>
        <taxon>Sordariomycetes</taxon>
        <taxon>Xylariomycetidae</taxon>
        <taxon>Xylariales</taxon>
        <taxon>Xylariaceae</taxon>
        <taxon>Xylaria</taxon>
    </lineage>
</organism>
<dbReference type="InterPro" id="IPR002355">
    <property type="entry name" value="Cu_oxidase_Cu_BS"/>
</dbReference>
<feature type="domain" description="Plastocyanin-like" evidence="10">
    <location>
        <begin position="74"/>
        <end position="168"/>
    </location>
</feature>
<dbReference type="InterPro" id="IPR008972">
    <property type="entry name" value="Cupredoxin"/>
</dbReference>
<dbReference type="FunFam" id="2.60.40.420:FF:000021">
    <property type="entry name" value="Extracellular dihydrogeodin oxidase/laccase"/>
    <property type="match status" value="1"/>
</dbReference>
<dbReference type="Proteomes" id="UP000319160">
    <property type="component" value="Unassembled WGS sequence"/>
</dbReference>
<evidence type="ECO:0000259" key="10">
    <source>
        <dbReference type="Pfam" id="PF07732"/>
    </source>
</evidence>
<dbReference type="STRING" id="2512241.A0A553HW40"/>
<dbReference type="PANTHER" id="PTHR11709:SF71">
    <property type="entry name" value="OXIDOREDUCTASE TPCJ"/>
    <property type="match status" value="1"/>
</dbReference>
<keyword evidence="6" id="KW-0186">Copper</keyword>
<comment type="caution">
    <text evidence="11">The sequence shown here is derived from an EMBL/GenBank/DDBJ whole genome shotgun (WGS) entry which is preliminary data.</text>
</comment>
<dbReference type="InterPro" id="IPR011706">
    <property type="entry name" value="Cu-oxidase_C"/>
</dbReference>
<keyword evidence="5" id="KW-0560">Oxidoreductase</keyword>
<reference evidence="12" key="1">
    <citation type="submission" date="2019-06" db="EMBL/GenBank/DDBJ databases">
        <title>Draft genome sequence of the griseofulvin-producing fungus Xylaria cubensis strain G536.</title>
        <authorList>
            <person name="Mead M.E."/>
            <person name="Raja H.A."/>
            <person name="Steenwyk J.L."/>
            <person name="Knowles S.L."/>
            <person name="Oberlies N.H."/>
            <person name="Rokas A."/>
        </authorList>
    </citation>
    <scope>NUCLEOTIDE SEQUENCE [LARGE SCALE GENOMIC DNA]</scope>
    <source>
        <strain evidence="12">G536</strain>
    </source>
</reference>
<dbReference type="Gene3D" id="2.60.40.420">
    <property type="entry name" value="Cupredoxins - blue copper proteins"/>
    <property type="match status" value="3"/>
</dbReference>
<dbReference type="Pfam" id="PF07731">
    <property type="entry name" value="Cu-oxidase_2"/>
    <property type="match status" value="1"/>
</dbReference>
<feature type="domain" description="Plastocyanin-like" evidence="9">
    <location>
        <begin position="397"/>
        <end position="530"/>
    </location>
</feature>
<keyword evidence="3" id="KW-0479">Metal-binding</keyword>
<dbReference type="CDD" id="cd13880">
    <property type="entry name" value="CuRO_2_MaLCC_like"/>
    <property type="match status" value="1"/>
</dbReference>
<evidence type="ECO:0000259" key="9">
    <source>
        <dbReference type="Pfam" id="PF07731"/>
    </source>
</evidence>
<dbReference type="InterPro" id="IPR033138">
    <property type="entry name" value="Cu_oxidase_CS"/>
</dbReference>
<evidence type="ECO:0000256" key="7">
    <source>
        <dbReference type="ARBA" id="ARBA00023180"/>
    </source>
</evidence>
<sequence length="567" mass="63755">MSQFLLSIFGFTTDSPSLDDVSAISVEPYKPFYTPGPCQNTPRSRSCWGDYNTSTNYYNTIPNTGRIVEMWLSVEESTCNQDGYERTCMTFNGTMPGPAVIANWGDNLIIHVTNNMKSNGTAVHWHGVRMLYNVQNDGVPGVTQCPISPGKTFTYKFRATQYGTSWYAEGLYGPIIFRGPATSDYDEDLGPLILQDWSHMPIFTAWSKLQEWGMTHSLDNLLINGTNTFDCSRSSDPKCVSKGNKFQTVFEHGKKYLLRLINVAVDSQFQFSIDGHTLKVVASDFVPIHPYETDSVVINSGQRYDVIVEANSTPGDYWVRGGWVDSDICQGVANNHPEDMTGIVRYNSSSHRSPSTISSVQLPTSCTDESRESLTPFVKYDVSNVSGMTVQELNYRFTHTGMLKWTINTTDLMVDWANPVNIQKNSTLTDEWAVLVIENVAASIFDGIAHPIHLHGHDFWILAQEAFSQWDGTTKSFQMERAPRRDTAILPRAGYLAIAFMLDNPGAWLVHCHIAWHASMGLSFEFVESRESISVVRSDREVFNKTCSSWSDWWDRGAPWPQEDSGI</sequence>
<dbReference type="Pfam" id="PF00394">
    <property type="entry name" value="Cu-oxidase"/>
    <property type="match status" value="1"/>
</dbReference>
<evidence type="ECO:0000256" key="4">
    <source>
        <dbReference type="ARBA" id="ARBA00022737"/>
    </source>
</evidence>
<gene>
    <name evidence="11" type="ORF">FHL15_007046</name>
</gene>